<sequence length="167" mass="19360">MIKIKTASRMENTTFTYTFSIQALRIRTYSVKYDKDFLNDTTDHFEHLVHTLYDAFDRMVMQSDFRDVYNGIQLANFSVNKIPENKEFKLAYDNLIVNFLLQITKTSILLHSFERNSNWLSLLSGLAVSIPSAYEMQYLSNSRIDMPSSSIIGLTLCKDIEFSSTHV</sequence>
<keyword evidence="2" id="KW-1185">Reference proteome</keyword>
<reference evidence="1" key="1">
    <citation type="submission" date="2020-05" db="UniProtKB">
        <authorList>
            <consortium name="EnsemblMetazoa"/>
        </authorList>
    </citation>
    <scope>IDENTIFICATION</scope>
    <source>
        <strain evidence="1">TTRI</strain>
    </source>
</reference>
<dbReference type="EnsemblMetazoa" id="GAUT024594-RA">
    <property type="protein sequence ID" value="GAUT024594-PA"/>
    <property type="gene ID" value="GAUT024594"/>
</dbReference>
<protein>
    <recommendedName>
        <fullName evidence="3">SEA domain-containing protein</fullName>
    </recommendedName>
</protein>
<proteinExistence type="predicted"/>
<name>A0A1A9V3K2_GLOAU</name>
<dbReference type="SUPFAM" id="SSF82671">
    <property type="entry name" value="SEA domain"/>
    <property type="match status" value="1"/>
</dbReference>
<dbReference type="InterPro" id="IPR036364">
    <property type="entry name" value="SEA_dom_sf"/>
</dbReference>
<dbReference type="AlphaFoldDB" id="A0A1A9V3K2"/>
<evidence type="ECO:0000313" key="1">
    <source>
        <dbReference type="EnsemblMetazoa" id="GAUT024594-PA"/>
    </source>
</evidence>
<accession>A0A1A9V3K2</accession>
<evidence type="ECO:0008006" key="3">
    <source>
        <dbReference type="Google" id="ProtNLM"/>
    </source>
</evidence>
<dbReference type="VEuPathDB" id="VectorBase:GAUT024594"/>
<dbReference type="Proteomes" id="UP000078200">
    <property type="component" value="Unassembled WGS sequence"/>
</dbReference>
<dbReference type="STRING" id="7395.A0A1A9V3K2"/>
<organism evidence="1 2">
    <name type="scientific">Glossina austeni</name>
    <name type="common">Savannah tsetse fly</name>
    <dbReference type="NCBI Taxonomy" id="7395"/>
    <lineage>
        <taxon>Eukaryota</taxon>
        <taxon>Metazoa</taxon>
        <taxon>Ecdysozoa</taxon>
        <taxon>Arthropoda</taxon>
        <taxon>Hexapoda</taxon>
        <taxon>Insecta</taxon>
        <taxon>Pterygota</taxon>
        <taxon>Neoptera</taxon>
        <taxon>Endopterygota</taxon>
        <taxon>Diptera</taxon>
        <taxon>Brachycera</taxon>
        <taxon>Muscomorpha</taxon>
        <taxon>Hippoboscoidea</taxon>
        <taxon>Glossinidae</taxon>
        <taxon>Glossina</taxon>
    </lineage>
</organism>
<evidence type="ECO:0000313" key="2">
    <source>
        <dbReference type="Proteomes" id="UP000078200"/>
    </source>
</evidence>